<dbReference type="EMBL" id="CM047900">
    <property type="protein sequence ID" value="KAJ0100242.1"/>
    <property type="molecule type" value="Genomic_DNA"/>
</dbReference>
<reference evidence="2" key="1">
    <citation type="journal article" date="2023" name="G3 (Bethesda)">
        <title>Genome assembly and association tests identify interacting loci associated with vigor, precocity, and sex in interspecific pistachio rootstocks.</title>
        <authorList>
            <person name="Palmer W."/>
            <person name="Jacygrad E."/>
            <person name="Sagayaradj S."/>
            <person name="Cavanaugh K."/>
            <person name="Han R."/>
            <person name="Bertier L."/>
            <person name="Beede B."/>
            <person name="Kafkas S."/>
            <person name="Golino D."/>
            <person name="Preece J."/>
            <person name="Michelmore R."/>
        </authorList>
    </citation>
    <scope>NUCLEOTIDE SEQUENCE [LARGE SCALE GENOMIC DNA]</scope>
</reference>
<name>A0ACC1BMV3_9ROSI</name>
<gene>
    <name evidence="1" type="ORF">Patl1_20341</name>
</gene>
<accession>A0ACC1BMV3</accession>
<comment type="caution">
    <text evidence="1">The sequence shown here is derived from an EMBL/GenBank/DDBJ whole genome shotgun (WGS) entry which is preliminary data.</text>
</comment>
<organism evidence="1 2">
    <name type="scientific">Pistacia atlantica</name>
    <dbReference type="NCBI Taxonomy" id="434234"/>
    <lineage>
        <taxon>Eukaryota</taxon>
        <taxon>Viridiplantae</taxon>
        <taxon>Streptophyta</taxon>
        <taxon>Embryophyta</taxon>
        <taxon>Tracheophyta</taxon>
        <taxon>Spermatophyta</taxon>
        <taxon>Magnoliopsida</taxon>
        <taxon>eudicotyledons</taxon>
        <taxon>Gunneridae</taxon>
        <taxon>Pentapetalae</taxon>
        <taxon>rosids</taxon>
        <taxon>malvids</taxon>
        <taxon>Sapindales</taxon>
        <taxon>Anacardiaceae</taxon>
        <taxon>Pistacia</taxon>
    </lineage>
</organism>
<dbReference type="Proteomes" id="UP001164250">
    <property type="component" value="Chromosome 4"/>
</dbReference>
<evidence type="ECO:0000313" key="1">
    <source>
        <dbReference type="EMBL" id="KAJ0100242.1"/>
    </source>
</evidence>
<keyword evidence="2" id="KW-1185">Reference proteome</keyword>
<protein>
    <submittedName>
        <fullName evidence="1">Uncharacterized protein</fullName>
    </submittedName>
</protein>
<sequence length="315" mass="36123">MCCVQMVTLIIHRAGGWEFIDALKWLKYTIIVQYLLKLVRICKSYVEAQRAPGFPVEVIKWLNAASCFIIYPLPGHAYGFFMAIERETDCWNEACLYYRRRSCGSLHCDYHSSAGDYKFLGPYCPKIIRDTTIYDFGIFQDALQSGIVEETKFTTKLFDCLRWGLLTTRLEERRLRARDTRQWGVFRMLPENLQRQVPQFGEMEEQFLNQMCNRLQPVQYGTGSSTVSQGELIRQMLFVMQGSLSTSMNGGGIVFMAEPYWGELTVWAFDPNPLRPLPRSPGNLCAFTEVEAFALMAEDLREVVQGFLNAGAGQP</sequence>
<evidence type="ECO:0000313" key="2">
    <source>
        <dbReference type="Proteomes" id="UP001164250"/>
    </source>
</evidence>
<proteinExistence type="predicted"/>